<name>A0AC35TT75_9BILA</name>
<accession>A0AC35TT75</accession>
<organism evidence="1 2">
    <name type="scientific">Rhabditophanes sp. KR3021</name>
    <dbReference type="NCBI Taxonomy" id="114890"/>
    <lineage>
        <taxon>Eukaryota</taxon>
        <taxon>Metazoa</taxon>
        <taxon>Ecdysozoa</taxon>
        <taxon>Nematoda</taxon>
        <taxon>Chromadorea</taxon>
        <taxon>Rhabditida</taxon>
        <taxon>Tylenchina</taxon>
        <taxon>Panagrolaimomorpha</taxon>
        <taxon>Strongyloidoidea</taxon>
        <taxon>Alloionematidae</taxon>
        <taxon>Rhabditophanes</taxon>
    </lineage>
</organism>
<dbReference type="WBParaSite" id="RSKR_0000408500.1">
    <property type="protein sequence ID" value="RSKR_0000408500.1"/>
    <property type="gene ID" value="RSKR_0000408500"/>
</dbReference>
<evidence type="ECO:0000313" key="2">
    <source>
        <dbReference type="WBParaSite" id="RSKR_0000408500.1"/>
    </source>
</evidence>
<sequence>MNVAARFIDSINKAKLNCPNYFKILLFIGMFLSFKLVLVRGNVVSDGSFYDPHIPSTHQDRSEEFFDGSNSVIDNPEGPSHFDRGFVSSTEMGDLEGYTKHHPKRPFMEDQSMPSRIDERIFGGEPISDTAKCYSCMSSFYGAVWPAISHVYRRPKNFTNKCNDKDISNSNVPTTSCSTICLQMSEDTNVGGVKIKGHIRGCLDDILINGFNQTIVRNFRWLHRDSCLKYRKRELLKLQPDESDDSVINVCSCYSDHCNFVSTIKPNSISLLLVLSTLFVTEFLFIR</sequence>
<protein>
    <submittedName>
        <fullName evidence="2">Caenorhabditis elegans ly-6-related family-containing protein</fullName>
    </submittedName>
</protein>
<proteinExistence type="predicted"/>
<reference evidence="2" key="1">
    <citation type="submission" date="2016-11" db="UniProtKB">
        <authorList>
            <consortium name="WormBaseParasite"/>
        </authorList>
    </citation>
    <scope>IDENTIFICATION</scope>
    <source>
        <strain evidence="2">KR3021</strain>
    </source>
</reference>
<dbReference type="Proteomes" id="UP000095286">
    <property type="component" value="Unplaced"/>
</dbReference>
<evidence type="ECO:0000313" key="1">
    <source>
        <dbReference type="Proteomes" id="UP000095286"/>
    </source>
</evidence>